<evidence type="ECO:0000313" key="10">
    <source>
        <dbReference type="EMBL" id="NKF23994.1"/>
    </source>
</evidence>
<keyword evidence="5 7" id="KW-0472">Membrane</keyword>
<dbReference type="AlphaFoldDB" id="A0A970BA40"/>
<evidence type="ECO:0000256" key="3">
    <source>
        <dbReference type="ARBA" id="ARBA00022692"/>
    </source>
</evidence>
<comment type="subcellular location">
    <subcellularLocation>
        <location evidence="1">Cell membrane</location>
        <topology evidence="1">Multi-pass membrane protein</topology>
    </subcellularLocation>
</comment>
<comment type="similarity">
    <text evidence="6">Belongs to the ABC-4 integral membrane protein family.</text>
</comment>
<reference evidence="10" key="1">
    <citation type="submission" date="2020-03" db="EMBL/GenBank/DDBJ databases">
        <title>Solimonas marina sp. nov., isolated from deep seawater of the Pacific Ocean.</title>
        <authorList>
            <person name="Liu X."/>
            <person name="Lai Q."/>
            <person name="Sun F."/>
            <person name="Gai Y."/>
            <person name="Li G."/>
            <person name="Shao Z."/>
        </authorList>
    </citation>
    <scope>NUCLEOTIDE SEQUENCE</scope>
    <source>
        <strain evidence="10">C16B3</strain>
    </source>
</reference>
<evidence type="ECO:0000256" key="7">
    <source>
        <dbReference type="SAM" id="Phobius"/>
    </source>
</evidence>
<keyword evidence="4 7" id="KW-1133">Transmembrane helix</keyword>
<keyword evidence="2" id="KW-1003">Cell membrane</keyword>
<feature type="domain" description="ABC3 transporter permease C-terminal" evidence="8">
    <location>
        <begin position="286"/>
        <end position="397"/>
    </location>
</feature>
<evidence type="ECO:0000256" key="1">
    <source>
        <dbReference type="ARBA" id="ARBA00004651"/>
    </source>
</evidence>
<dbReference type="EMBL" id="JAAVXB010000011">
    <property type="protein sequence ID" value="NKF23994.1"/>
    <property type="molecule type" value="Genomic_DNA"/>
</dbReference>
<gene>
    <name evidence="10" type="ORF">G7Y82_16910</name>
</gene>
<sequence>MHILPILHALRRHRLTSLLLVAEIALACAVLCNAGALIAARWTALRVDSGVDEASLAAIRLQGFDADDAGDINARVLQTVRAVAGVQSISIINTVPFGPTVANAGITTDADGRHFAGVVDFYVGAPGSFEALGLHVVAGRAPTADDAQPVHAFVPDEASVQIPRVLARHLWPGEDPLGKTFWVGKRRFHVVGVLDHLSVPGPGGGEEKDADWSVFVTGVPGPQFAGSYLLRAAPDALPRVLSASLAALRQAMPDVVIDEPYSRPLTELRQAYFEKDRFMAGLLLGVMAALLMVTALGIVGLASFWVQQRTRSIGVRRAIGATRRDILRYFQIENFIIVGAGVTLGLGLAVALNLALMQVYELQRLPWVYLPPTGLGLLLLGQLSVLAPAARAAQVSPATATRSI</sequence>
<dbReference type="PANTHER" id="PTHR30572:SF4">
    <property type="entry name" value="ABC TRANSPORTER PERMEASE YTRF"/>
    <property type="match status" value="1"/>
</dbReference>
<dbReference type="InterPro" id="IPR003838">
    <property type="entry name" value="ABC3_permease_C"/>
</dbReference>
<feature type="transmembrane region" description="Helical" evidence="7">
    <location>
        <begin position="334"/>
        <end position="356"/>
    </location>
</feature>
<evidence type="ECO:0000259" key="9">
    <source>
        <dbReference type="Pfam" id="PF12704"/>
    </source>
</evidence>
<evidence type="ECO:0000259" key="8">
    <source>
        <dbReference type="Pfam" id="PF02687"/>
    </source>
</evidence>
<dbReference type="Pfam" id="PF12704">
    <property type="entry name" value="MacB_PCD"/>
    <property type="match status" value="1"/>
</dbReference>
<evidence type="ECO:0000256" key="6">
    <source>
        <dbReference type="ARBA" id="ARBA00038076"/>
    </source>
</evidence>
<keyword evidence="11" id="KW-1185">Reference proteome</keyword>
<evidence type="ECO:0000313" key="11">
    <source>
        <dbReference type="Proteomes" id="UP000653472"/>
    </source>
</evidence>
<dbReference type="Pfam" id="PF02687">
    <property type="entry name" value="FtsX"/>
    <property type="match status" value="1"/>
</dbReference>
<dbReference type="Proteomes" id="UP000653472">
    <property type="component" value="Unassembled WGS sequence"/>
</dbReference>
<proteinExistence type="inferred from homology"/>
<evidence type="ECO:0000256" key="5">
    <source>
        <dbReference type="ARBA" id="ARBA00023136"/>
    </source>
</evidence>
<dbReference type="InterPro" id="IPR050250">
    <property type="entry name" value="Macrolide_Exporter_MacB"/>
</dbReference>
<evidence type="ECO:0000256" key="4">
    <source>
        <dbReference type="ARBA" id="ARBA00022989"/>
    </source>
</evidence>
<feature type="transmembrane region" description="Helical" evidence="7">
    <location>
        <begin position="278"/>
        <end position="306"/>
    </location>
</feature>
<evidence type="ECO:0000256" key="2">
    <source>
        <dbReference type="ARBA" id="ARBA00022475"/>
    </source>
</evidence>
<dbReference type="RefSeq" id="WP_168149323.1">
    <property type="nucleotide sequence ID" value="NZ_JAAVXB010000011.1"/>
</dbReference>
<name>A0A970BA40_9GAMM</name>
<dbReference type="GO" id="GO:0022857">
    <property type="term" value="F:transmembrane transporter activity"/>
    <property type="evidence" value="ECO:0007669"/>
    <property type="project" value="TreeGrafter"/>
</dbReference>
<accession>A0A970BA40</accession>
<dbReference type="PANTHER" id="PTHR30572">
    <property type="entry name" value="MEMBRANE COMPONENT OF TRANSPORTER-RELATED"/>
    <property type="match status" value="1"/>
</dbReference>
<comment type="caution">
    <text evidence="10">The sequence shown here is derived from an EMBL/GenBank/DDBJ whole genome shotgun (WGS) entry which is preliminary data.</text>
</comment>
<dbReference type="InterPro" id="IPR025857">
    <property type="entry name" value="MacB_PCD"/>
</dbReference>
<feature type="transmembrane region" description="Helical" evidence="7">
    <location>
        <begin position="368"/>
        <end position="387"/>
    </location>
</feature>
<organism evidence="10 11">
    <name type="scientific">Solimonas marina</name>
    <dbReference type="NCBI Taxonomy" id="2714601"/>
    <lineage>
        <taxon>Bacteria</taxon>
        <taxon>Pseudomonadati</taxon>
        <taxon>Pseudomonadota</taxon>
        <taxon>Gammaproteobacteria</taxon>
        <taxon>Nevskiales</taxon>
        <taxon>Nevskiaceae</taxon>
        <taxon>Solimonas</taxon>
    </lineage>
</organism>
<keyword evidence="3 7" id="KW-0812">Transmembrane</keyword>
<feature type="domain" description="MacB-like periplasmic core" evidence="9">
    <location>
        <begin position="64"/>
        <end position="209"/>
    </location>
</feature>
<dbReference type="GO" id="GO:0005886">
    <property type="term" value="C:plasma membrane"/>
    <property type="evidence" value="ECO:0007669"/>
    <property type="project" value="UniProtKB-SubCell"/>
</dbReference>
<protein>
    <submittedName>
        <fullName evidence="10">FtsX-like permease family protein</fullName>
    </submittedName>
</protein>